<dbReference type="Pfam" id="PF00753">
    <property type="entry name" value="Lactamase_B"/>
    <property type="match status" value="1"/>
</dbReference>
<evidence type="ECO:0000259" key="1">
    <source>
        <dbReference type="SMART" id="SM00849"/>
    </source>
</evidence>
<dbReference type="GO" id="GO:0016787">
    <property type="term" value="F:hydrolase activity"/>
    <property type="evidence" value="ECO:0007669"/>
    <property type="project" value="UniProtKB-KW"/>
</dbReference>
<dbReference type="InterPro" id="IPR050855">
    <property type="entry name" value="NDM-1-like"/>
</dbReference>
<dbReference type="Proteomes" id="UP000272888">
    <property type="component" value="Unassembled WGS sequence"/>
</dbReference>
<reference evidence="3" key="1">
    <citation type="submission" date="2018-09" db="EMBL/GenBank/DDBJ databases">
        <authorList>
            <person name="Livingstone P.G."/>
            <person name="Whitworth D.E."/>
        </authorList>
    </citation>
    <scope>NUCLEOTIDE SEQUENCE [LARGE SCALE GENOMIC DNA]</scope>
    <source>
        <strain evidence="3">CA051B</strain>
    </source>
</reference>
<organism evidence="2 3">
    <name type="scientific">Corallococcus llansteffanensis</name>
    <dbReference type="NCBI Taxonomy" id="2316731"/>
    <lineage>
        <taxon>Bacteria</taxon>
        <taxon>Pseudomonadati</taxon>
        <taxon>Myxococcota</taxon>
        <taxon>Myxococcia</taxon>
        <taxon>Myxococcales</taxon>
        <taxon>Cystobacterineae</taxon>
        <taxon>Myxococcaceae</taxon>
        <taxon>Corallococcus</taxon>
    </lineage>
</organism>
<gene>
    <name evidence="2" type="ORF">D7V93_22560</name>
</gene>
<dbReference type="InterPro" id="IPR036866">
    <property type="entry name" value="RibonucZ/Hydroxyglut_hydro"/>
</dbReference>
<dbReference type="EMBL" id="RAWB01000248">
    <property type="protein sequence ID" value="RKH55539.1"/>
    <property type="molecule type" value="Genomic_DNA"/>
</dbReference>
<keyword evidence="3" id="KW-1185">Reference proteome</keyword>
<accession>A0A3A8PHP8</accession>
<dbReference type="Gene3D" id="3.60.15.10">
    <property type="entry name" value="Ribonuclease Z/Hydroxyacylglutathione hydrolase-like"/>
    <property type="match status" value="1"/>
</dbReference>
<dbReference type="PANTHER" id="PTHR42951">
    <property type="entry name" value="METALLO-BETA-LACTAMASE DOMAIN-CONTAINING"/>
    <property type="match status" value="1"/>
</dbReference>
<proteinExistence type="predicted"/>
<feature type="domain" description="Metallo-beta-lactamase" evidence="1">
    <location>
        <begin position="70"/>
        <end position="255"/>
    </location>
</feature>
<dbReference type="PANTHER" id="PTHR42951:SF14">
    <property type="entry name" value="METALLO-BETA-LACTAMASE SUPERFAMILY PROTEIN"/>
    <property type="match status" value="1"/>
</dbReference>
<keyword evidence="2" id="KW-0378">Hydrolase</keyword>
<comment type="caution">
    <text evidence="2">The sequence shown here is derived from an EMBL/GenBank/DDBJ whole genome shotgun (WGS) entry which is preliminary data.</text>
</comment>
<dbReference type="AlphaFoldDB" id="A0A3A8PHP8"/>
<dbReference type="SUPFAM" id="SSF56281">
    <property type="entry name" value="Metallo-hydrolase/oxidoreductase"/>
    <property type="match status" value="1"/>
</dbReference>
<dbReference type="InterPro" id="IPR001279">
    <property type="entry name" value="Metallo-B-lactamas"/>
</dbReference>
<evidence type="ECO:0000313" key="2">
    <source>
        <dbReference type="EMBL" id="RKH55539.1"/>
    </source>
</evidence>
<dbReference type="CDD" id="cd07739">
    <property type="entry name" value="metallo-hydrolase-like_MBL-fold"/>
    <property type="match status" value="1"/>
</dbReference>
<name>A0A3A8PHP8_9BACT</name>
<protein>
    <submittedName>
        <fullName evidence="2">MBL fold metallo-hydrolase</fullName>
    </submittedName>
</protein>
<sequence>MTFMPYISRAGFRILGVSRSHRLRAPPSSHENAMKPALPMFALALSLATTSQAAAPLKTEVFTAAPEGFRVTSTLITGEQDAVLVDSQFTLAEAHRLVAKILESKKTLKTILITHGHPDHYFGLEVVRAAFPQARIVAAPAVIAEIKALAPRQLAQWKPLFGANLTSEPVIPSPLTADHLALEGQRLELIGLNPGESEAATAVWIPSTQTLIAGDTAYQQVHAYLVNADARWRAQWLKNIEQLDKRGATTVIPGHRAEKAALGPTALRDTAAYIRDFEASLAAANDVDGVKRPVLAKYGAFELPIILDFSAQAALATKAKR</sequence>
<evidence type="ECO:0000313" key="3">
    <source>
        <dbReference type="Proteomes" id="UP000272888"/>
    </source>
</evidence>
<dbReference type="SMART" id="SM00849">
    <property type="entry name" value="Lactamase_B"/>
    <property type="match status" value="1"/>
</dbReference>